<dbReference type="Proteomes" id="UP000198881">
    <property type="component" value="Unassembled WGS sequence"/>
</dbReference>
<reference evidence="2 3" key="1">
    <citation type="submission" date="2016-10" db="EMBL/GenBank/DDBJ databases">
        <authorList>
            <person name="de Groot N.N."/>
        </authorList>
    </citation>
    <scope>NUCLEOTIDE SEQUENCE [LARGE SCALE GENOMIC DNA]</scope>
    <source>
        <strain evidence="2 3">CGMCC 1.7054</strain>
    </source>
</reference>
<dbReference type="STRING" id="574650.SAMN04487966_104217"/>
<dbReference type="InterPro" id="IPR011991">
    <property type="entry name" value="ArsR-like_HTH"/>
</dbReference>
<evidence type="ECO:0000256" key="1">
    <source>
        <dbReference type="SAM" id="MobiDB-lite"/>
    </source>
</evidence>
<gene>
    <name evidence="2" type="ORF">SAMN04487966_104217</name>
</gene>
<feature type="compositionally biased region" description="Basic and acidic residues" evidence="1">
    <location>
        <begin position="83"/>
        <end position="94"/>
    </location>
</feature>
<dbReference type="GO" id="GO:0003677">
    <property type="term" value="F:DNA binding"/>
    <property type="evidence" value="ECO:0007669"/>
    <property type="project" value="InterPro"/>
</dbReference>
<sequence>MVAVPRRVEDYRGLTQRSRVLLLHAIQRAPGRRLQELAAETGLPVNTARDHLRVLEDEGLIVSAPVETGRRGRPPLGWSPVRQAEHSPAAERRVRDARARGEILRGLEPDLDHSHTLGVEAVHQLDALYDHLEDAGMEPHVDEQDLTVGLRPCIYEALMDSDEPEVCSVHARLVQAQLDQAGGPLELRRLHPFVGRERCLLVLGRRGEAARVTRPAGVDPSAQDSELGAEAVQAYRAQLARTGEDGVS</sequence>
<dbReference type="Pfam" id="PF13412">
    <property type="entry name" value="HTH_24"/>
    <property type="match status" value="1"/>
</dbReference>
<organism evidence="2 3">
    <name type="scientific">Micrococcus terreus</name>
    <dbReference type="NCBI Taxonomy" id="574650"/>
    <lineage>
        <taxon>Bacteria</taxon>
        <taxon>Bacillati</taxon>
        <taxon>Actinomycetota</taxon>
        <taxon>Actinomycetes</taxon>
        <taxon>Micrococcales</taxon>
        <taxon>Micrococcaceae</taxon>
        <taxon>Micrococcus</taxon>
    </lineage>
</organism>
<feature type="region of interest" description="Disordered" evidence="1">
    <location>
        <begin position="71"/>
        <end position="94"/>
    </location>
</feature>
<dbReference type="SUPFAM" id="SSF46785">
    <property type="entry name" value="Winged helix' DNA-binding domain"/>
    <property type="match status" value="1"/>
</dbReference>
<dbReference type="AlphaFoldDB" id="A0A1I7ML10"/>
<dbReference type="InterPro" id="IPR036388">
    <property type="entry name" value="WH-like_DNA-bd_sf"/>
</dbReference>
<evidence type="ECO:0000313" key="3">
    <source>
        <dbReference type="Proteomes" id="UP000198881"/>
    </source>
</evidence>
<dbReference type="Gene3D" id="1.10.10.10">
    <property type="entry name" value="Winged helix-like DNA-binding domain superfamily/Winged helix DNA-binding domain"/>
    <property type="match status" value="1"/>
</dbReference>
<dbReference type="InterPro" id="IPR036390">
    <property type="entry name" value="WH_DNA-bd_sf"/>
</dbReference>
<keyword evidence="3" id="KW-1185">Reference proteome</keyword>
<dbReference type="EMBL" id="FPCG01000004">
    <property type="protein sequence ID" value="SFV22597.1"/>
    <property type="molecule type" value="Genomic_DNA"/>
</dbReference>
<name>A0A1I7ML10_9MICC</name>
<dbReference type="OrthoDB" id="3399802at2"/>
<dbReference type="GO" id="GO:0006355">
    <property type="term" value="P:regulation of DNA-templated transcription"/>
    <property type="evidence" value="ECO:0007669"/>
    <property type="project" value="InterPro"/>
</dbReference>
<proteinExistence type="predicted"/>
<protein>
    <submittedName>
        <fullName evidence="2">Predicted transcriptional regulator, ArsR family</fullName>
    </submittedName>
</protein>
<evidence type="ECO:0000313" key="2">
    <source>
        <dbReference type="EMBL" id="SFV22597.1"/>
    </source>
</evidence>
<accession>A0A1I7ML10</accession>
<dbReference type="CDD" id="cd00090">
    <property type="entry name" value="HTH_ARSR"/>
    <property type="match status" value="1"/>
</dbReference>